<feature type="compositionally biased region" description="Basic residues" evidence="4">
    <location>
        <begin position="61"/>
        <end position="74"/>
    </location>
</feature>
<dbReference type="SUPFAM" id="SSF51703">
    <property type="entry name" value="Cobalamin (vitamin B12)-dependent enzymes"/>
    <property type="match status" value="1"/>
</dbReference>
<keyword evidence="2" id="KW-0413">Isomerase</keyword>
<dbReference type="EMBL" id="CP058905">
    <property type="protein sequence ID" value="QLK00584.1"/>
    <property type="molecule type" value="Genomic_DNA"/>
</dbReference>
<gene>
    <name evidence="6" type="ORF">HZU44_11545</name>
</gene>
<evidence type="ECO:0000259" key="5">
    <source>
        <dbReference type="PROSITE" id="PS50873"/>
    </source>
</evidence>
<dbReference type="PROSITE" id="PS50873">
    <property type="entry name" value="PEROXIDASE_4"/>
    <property type="match status" value="1"/>
</dbReference>
<keyword evidence="1" id="KW-0846">Cobalamin</keyword>
<accession>A0A7D6CE16</accession>
<dbReference type="InterPro" id="IPR006396">
    <property type="entry name" value="Glu_mut_E"/>
</dbReference>
<dbReference type="GO" id="GO:0006979">
    <property type="term" value="P:response to oxidative stress"/>
    <property type="evidence" value="ECO:0007669"/>
    <property type="project" value="InterPro"/>
</dbReference>
<dbReference type="GO" id="GO:0019670">
    <property type="term" value="P:anaerobic L-glutamate catabolic process"/>
    <property type="evidence" value="ECO:0007669"/>
    <property type="project" value="InterPro"/>
</dbReference>
<keyword evidence="3" id="KW-0170">Cobalt</keyword>
<feature type="region of interest" description="Disordered" evidence="4">
    <location>
        <begin position="1"/>
        <end position="74"/>
    </location>
</feature>
<evidence type="ECO:0000256" key="1">
    <source>
        <dbReference type="ARBA" id="ARBA00022628"/>
    </source>
</evidence>
<reference evidence="6" key="1">
    <citation type="submission" date="2020-08" db="EMBL/GenBank/DDBJ databases">
        <title>A bifunctional nitrone conjugated secondary metabolite targeting the ribosome.</title>
        <authorList>
            <person name="Limbrick E.M."/>
            <person name="Graf M."/>
            <person name="Derewacz D.K."/>
            <person name="Nguyen F."/>
            <person name="Spraggins J.M."/>
            <person name="Wieland M."/>
            <person name="Ynigez-Gutierrez A.E."/>
            <person name="Reisman B.J."/>
            <person name="Zinshteyn B."/>
            <person name="McCulloch K."/>
            <person name="Iverson T.M."/>
            <person name="Green R."/>
            <person name="Wilson D.N."/>
            <person name="Bachmann B.O."/>
        </authorList>
    </citation>
    <scope>NUCLEOTIDE SEQUENCE</scope>
    <source>
        <strain evidence="6">Africana</strain>
    </source>
</reference>
<dbReference type="InterPro" id="IPR016176">
    <property type="entry name" value="Cbl-dep_enz_cat"/>
</dbReference>
<feature type="compositionally biased region" description="Basic residues" evidence="4">
    <location>
        <begin position="30"/>
        <end position="53"/>
    </location>
</feature>
<evidence type="ECO:0000256" key="2">
    <source>
        <dbReference type="ARBA" id="ARBA00023235"/>
    </source>
</evidence>
<sequence length="508" mass="54858">MPDPPARAGRAQQRQRPRLPGRAARDRAVARRRRAGRHAHRAGRQARRLRRAPGRAGGRTAGRRLRRGVRRPARRDRVVPAVRGRPGRRGPAVNFGEFVRWRHARGALVVQPRMGFADPTLMRAGLLATRQADAATVGTITLDSYTRVGDLDAAGHALRQGIALNGYPIVNHPVDTTRAVLDGVLAEDFPVQVRHGSARPLDIFAALIRAGLHATEGGPVSYCLPYGRTPLAESVANWAAACELLLTTRQDGVEPHLETFGGCMLGQLCPPSELVAISVLEALFFHRMGLRSISVSYAQQTNPAQDLEAVTALRRLCAELLPGADTHVVVYAYMGLAPRTPAGARRLFAEAVRLAVAGGAQRLIVKTVAEAYRIPTIAENVAALEHAAATARAMPRPADPAASGGQVYREARAIVEAVLDGAPDLGRAIVLAFRRGLLDVPYCIHPDNAGRSRSHLDEDGTLRWTRLGNLPLGGLAELRPRDPVGSTELLSALSYTQRTFDAPHLKEV</sequence>
<dbReference type="PIRSF" id="PIRSF001495">
    <property type="entry name" value="Met_asp_mut_epsi"/>
    <property type="match status" value="1"/>
</dbReference>
<dbReference type="GO" id="GO:0020037">
    <property type="term" value="F:heme binding"/>
    <property type="evidence" value="ECO:0007669"/>
    <property type="project" value="InterPro"/>
</dbReference>
<dbReference type="GO" id="GO:0050097">
    <property type="term" value="F:methylaspartate mutase activity"/>
    <property type="evidence" value="ECO:0007669"/>
    <property type="project" value="InterPro"/>
</dbReference>
<organism evidence="6">
    <name type="scientific">Micromonospora carbonacea</name>
    <dbReference type="NCBI Taxonomy" id="47853"/>
    <lineage>
        <taxon>Bacteria</taxon>
        <taxon>Bacillati</taxon>
        <taxon>Actinomycetota</taxon>
        <taxon>Actinomycetes</taxon>
        <taxon>Micromonosporales</taxon>
        <taxon>Micromonosporaceae</taxon>
        <taxon>Micromonospora</taxon>
    </lineage>
</organism>
<dbReference type="Pfam" id="PF06368">
    <property type="entry name" value="Met_asp_mut_E"/>
    <property type="match status" value="1"/>
</dbReference>
<feature type="compositionally biased region" description="Low complexity" evidence="4">
    <location>
        <begin position="1"/>
        <end position="12"/>
    </location>
</feature>
<dbReference type="GO" id="GO:0004601">
    <property type="term" value="F:peroxidase activity"/>
    <property type="evidence" value="ECO:0007669"/>
    <property type="project" value="InterPro"/>
</dbReference>
<evidence type="ECO:0000256" key="3">
    <source>
        <dbReference type="ARBA" id="ARBA00023285"/>
    </source>
</evidence>
<dbReference type="GO" id="GO:0031419">
    <property type="term" value="F:cobalamin binding"/>
    <property type="evidence" value="ECO:0007669"/>
    <property type="project" value="UniProtKB-KW"/>
</dbReference>
<proteinExistence type="predicted"/>
<evidence type="ECO:0000256" key="4">
    <source>
        <dbReference type="SAM" id="MobiDB-lite"/>
    </source>
</evidence>
<dbReference type="InterPro" id="IPR002016">
    <property type="entry name" value="Haem_peroxidase"/>
</dbReference>
<name>A0A7D6CE16_9ACTN</name>
<evidence type="ECO:0000313" key="6">
    <source>
        <dbReference type="EMBL" id="QLK00584.1"/>
    </source>
</evidence>
<dbReference type="Gene3D" id="3.20.20.240">
    <property type="entry name" value="Methylmalonyl-CoA mutase"/>
    <property type="match status" value="1"/>
</dbReference>
<protein>
    <submittedName>
        <fullName evidence="6">Methylaspartate mutase</fullName>
    </submittedName>
</protein>
<dbReference type="AlphaFoldDB" id="A0A7D6CE16"/>
<feature type="domain" description="Plant heme peroxidase family profile" evidence="5">
    <location>
        <begin position="138"/>
        <end position="330"/>
    </location>
</feature>